<accession>A0AC58IFZ9</accession>
<evidence type="ECO:0000313" key="2">
    <source>
        <dbReference type="RefSeq" id="XP_073793153.1"/>
    </source>
</evidence>
<keyword evidence="1" id="KW-1185">Reference proteome</keyword>
<proteinExistence type="predicted"/>
<name>A0AC58IFZ9_DANRE</name>
<organism evidence="1 2">
    <name type="scientific">Danio rerio</name>
    <name type="common">Zebrafish</name>
    <name type="synonym">Brachydanio rerio</name>
    <dbReference type="NCBI Taxonomy" id="7955"/>
    <lineage>
        <taxon>Eukaryota</taxon>
        <taxon>Metazoa</taxon>
        <taxon>Chordata</taxon>
        <taxon>Craniata</taxon>
        <taxon>Vertebrata</taxon>
        <taxon>Euteleostomi</taxon>
        <taxon>Actinopterygii</taxon>
        <taxon>Neopterygii</taxon>
        <taxon>Teleostei</taxon>
        <taxon>Ostariophysi</taxon>
        <taxon>Cypriniformes</taxon>
        <taxon>Danionidae</taxon>
        <taxon>Danioninae</taxon>
        <taxon>Danio</taxon>
    </lineage>
</organism>
<dbReference type="RefSeq" id="XP_073793153.1">
    <property type="nucleotide sequence ID" value="XM_073937052.1"/>
</dbReference>
<gene>
    <name evidence="2" type="primary">LOC100538212</name>
</gene>
<dbReference type="Proteomes" id="UP000000437">
    <property type="component" value="Chromosome 22"/>
</dbReference>
<protein>
    <submittedName>
        <fullName evidence="2">Uncharacterized protein isoform X7</fullName>
    </submittedName>
</protein>
<evidence type="ECO:0000313" key="1">
    <source>
        <dbReference type="Proteomes" id="UP000000437"/>
    </source>
</evidence>
<reference evidence="2" key="1">
    <citation type="submission" date="2025-08" db="UniProtKB">
        <authorList>
            <consortium name="RefSeq"/>
        </authorList>
    </citation>
    <scope>IDENTIFICATION</scope>
    <source>
        <strain evidence="2">Tuebingen</strain>
        <tissue evidence="2">Fibroblasts and whole tissue</tissue>
    </source>
</reference>
<sequence length="413" mass="46518">MRMFLFYFSLLVNGALGVMHKSQSVSVMEGDSVTLYADPTEIQKADLILWTFGPDGTRIAQFNRMDHKISLYKEILDGKFRDRLTLDSKTGSLTITNTKTTDSGLYKLELIGKKDIPSMKFSIIVYAYLPVPVLTSYSSQCFLSHHSCLLVCSVVNASAVSLSWYKGNSVLSSISVSDLSISLSLPLEVEYQEKNTYSCVINNTISNQTTHLDINTLCQPCSAAGLSTTFIGVICAAAPVSVLILIFCCFHYCKRRWKKIREKQHSQEDIPLTDFRPNGSVDQQDNGMFVGDEITSVSVMVGHSVTLQTGIPEIQKNELIRWTFAEYREIGRSPFVVIAEYNKSNNQQNRFNERILEELELNHRTGSLTITGITQRHYGYYKLLMSSEGQRISKTFSVVAKPSRKERRKTCPL</sequence>